<gene>
    <name evidence="7" type="ORF">SLS60_008530</name>
</gene>
<evidence type="ECO:0000313" key="8">
    <source>
        <dbReference type="Proteomes" id="UP001521785"/>
    </source>
</evidence>
<proteinExistence type="inferred from homology"/>
<evidence type="ECO:0000256" key="2">
    <source>
        <dbReference type="ARBA" id="ARBA00007520"/>
    </source>
</evidence>
<keyword evidence="5 6" id="KW-0472">Membrane</keyword>
<dbReference type="Proteomes" id="UP001521785">
    <property type="component" value="Unassembled WGS sequence"/>
</dbReference>
<keyword evidence="3 6" id="KW-0812">Transmembrane</keyword>
<accession>A0ABR3R0Z8</accession>
<dbReference type="PANTHER" id="PTHR23501:SF193">
    <property type="entry name" value="MULTIDRUG TRANSPORTER, PUTATIVE (AFU_ORTHOLOGUE AFUA_8G00940)-RELATED"/>
    <property type="match status" value="1"/>
</dbReference>
<comment type="caution">
    <text evidence="7">The sequence shown here is derived from an EMBL/GenBank/DDBJ whole genome shotgun (WGS) entry which is preliminary data.</text>
</comment>
<organism evidence="7 8">
    <name type="scientific">Paraconiothyrium brasiliense</name>
    <dbReference type="NCBI Taxonomy" id="300254"/>
    <lineage>
        <taxon>Eukaryota</taxon>
        <taxon>Fungi</taxon>
        <taxon>Dikarya</taxon>
        <taxon>Ascomycota</taxon>
        <taxon>Pezizomycotina</taxon>
        <taxon>Dothideomycetes</taxon>
        <taxon>Pleosporomycetidae</taxon>
        <taxon>Pleosporales</taxon>
        <taxon>Massarineae</taxon>
        <taxon>Didymosphaeriaceae</taxon>
        <taxon>Paraconiothyrium</taxon>
    </lineage>
</organism>
<keyword evidence="4 6" id="KW-1133">Transmembrane helix</keyword>
<protein>
    <submittedName>
        <fullName evidence="7">Uncharacterized protein</fullName>
    </submittedName>
</protein>
<dbReference type="EMBL" id="JAKJXO020000012">
    <property type="protein sequence ID" value="KAL1598042.1"/>
    <property type="molecule type" value="Genomic_DNA"/>
</dbReference>
<evidence type="ECO:0000256" key="3">
    <source>
        <dbReference type="ARBA" id="ARBA00022692"/>
    </source>
</evidence>
<name>A0ABR3R0Z8_9PLEO</name>
<sequence>MQMSLVATQSALPMRLIPVSLAFIIFIQNLAAAIFLVVANTIFTQSLIKKLAQYAPSVSPQKALEAGSSADAVRKLVAADRPWELDGVLDAYSESLKAIWLMLVAFAGLAFVCAFGMGWVDVRKRKGGEVVKKESELEDETTVKEKEDV</sequence>
<reference evidence="7 8" key="1">
    <citation type="submission" date="2024-02" db="EMBL/GenBank/DDBJ databases">
        <title>De novo assembly and annotation of 12 fungi associated with fruit tree decline syndrome in Ontario, Canada.</title>
        <authorList>
            <person name="Sulman M."/>
            <person name="Ellouze W."/>
            <person name="Ilyukhin E."/>
        </authorList>
    </citation>
    <scope>NUCLEOTIDE SEQUENCE [LARGE SCALE GENOMIC DNA]</scope>
    <source>
        <strain evidence="7 8">M42-189</strain>
    </source>
</reference>
<dbReference type="PANTHER" id="PTHR23501">
    <property type="entry name" value="MAJOR FACILITATOR SUPERFAMILY"/>
    <property type="match status" value="1"/>
</dbReference>
<comment type="similarity">
    <text evidence="2">Belongs to the major facilitator superfamily. TCR/Tet family.</text>
</comment>
<evidence type="ECO:0000313" key="7">
    <source>
        <dbReference type="EMBL" id="KAL1598042.1"/>
    </source>
</evidence>
<evidence type="ECO:0000256" key="5">
    <source>
        <dbReference type="ARBA" id="ARBA00023136"/>
    </source>
</evidence>
<feature type="transmembrane region" description="Helical" evidence="6">
    <location>
        <begin position="98"/>
        <end position="120"/>
    </location>
</feature>
<keyword evidence="8" id="KW-1185">Reference proteome</keyword>
<feature type="transmembrane region" description="Helical" evidence="6">
    <location>
        <begin position="21"/>
        <end position="43"/>
    </location>
</feature>
<evidence type="ECO:0000256" key="6">
    <source>
        <dbReference type="SAM" id="Phobius"/>
    </source>
</evidence>
<evidence type="ECO:0000256" key="1">
    <source>
        <dbReference type="ARBA" id="ARBA00004141"/>
    </source>
</evidence>
<evidence type="ECO:0000256" key="4">
    <source>
        <dbReference type="ARBA" id="ARBA00022989"/>
    </source>
</evidence>
<comment type="subcellular location">
    <subcellularLocation>
        <location evidence="1">Membrane</location>
        <topology evidence="1">Multi-pass membrane protein</topology>
    </subcellularLocation>
</comment>